<comment type="caution">
    <text evidence="1">The sequence shown here is derived from an EMBL/GenBank/DDBJ whole genome shotgun (WGS) entry which is preliminary data.</text>
</comment>
<evidence type="ECO:0000313" key="1">
    <source>
        <dbReference type="EMBL" id="EUB56492.1"/>
    </source>
</evidence>
<proteinExistence type="predicted"/>
<dbReference type="AlphaFoldDB" id="W6UEI4"/>
<evidence type="ECO:0000313" key="2">
    <source>
        <dbReference type="Proteomes" id="UP000019149"/>
    </source>
</evidence>
<accession>W6UEI4</accession>
<reference evidence="1 2" key="1">
    <citation type="journal article" date="2013" name="Nat. Genet.">
        <title>The genome of the hydatid tapeworm Echinococcus granulosus.</title>
        <authorList>
            <person name="Zheng H."/>
            <person name="Zhang W."/>
            <person name="Zhang L."/>
            <person name="Zhang Z."/>
            <person name="Li J."/>
            <person name="Lu G."/>
            <person name="Zhu Y."/>
            <person name="Wang Y."/>
            <person name="Huang Y."/>
            <person name="Liu J."/>
            <person name="Kang H."/>
            <person name="Chen J."/>
            <person name="Wang L."/>
            <person name="Chen A."/>
            <person name="Yu S."/>
            <person name="Gao Z."/>
            <person name="Jin L."/>
            <person name="Gu W."/>
            <person name="Wang Z."/>
            <person name="Zhao L."/>
            <person name="Shi B."/>
            <person name="Wen H."/>
            <person name="Lin R."/>
            <person name="Jones M.K."/>
            <person name="Brejova B."/>
            <person name="Vinar T."/>
            <person name="Zhao G."/>
            <person name="McManus D.P."/>
            <person name="Chen Z."/>
            <person name="Zhou Y."/>
            <person name="Wang S."/>
        </authorList>
    </citation>
    <scope>NUCLEOTIDE SEQUENCE [LARGE SCALE GENOMIC DNA]</scope>
</reference>
<dbReference type="RefSeq" id="XP_024347688.1">
    <property type="nucleotide sequence ID" value="XM_024497918.1"/>
</dbReference>
<dbReference type="KEGG" id="egl:EGR_08669"/>
<keyword evidence="2" id="KW-1185">Reference proteome</keyword>
<dbReference type="EMBL" id="APAU02000114">
    <property type="protein sequence ID" value="EUB56492.1"/>
    <property type="molecule type" value="Genomic_DNA"/>
</dbReference>
<gene>
    <name evidence="1" type="ORF">EGR_08669</name>
</gene>
<name>W6UEI4_ECHGR</name>
<sequence>MRNLENALIKVDLLQSGNGFIFPIYAQATEIEIERDEDLRHYLSVWVIAFSLRKTSTSTCFIPALSYFL</sequence>
<dbReference type="Proteomes" id="UP000019149">
    <property type="component" value="Unassembled WGS sequence"/>
</dbReference>
<organism evidence="1 2">
    <name type="scientific">Echinococcus granulosus</name>
    <name type="common">Hydatid tapeworm</name>
    <dbReference type="NCBI Taxonomy" id="6210"/>
    <lineage>
        <taxon>Eukaryota</taxon>
        <taxon>Metazoa</taxon>
        <taxon>Spiralia</taxon>
        <taxon>Lophotrochozoa</taxon>
        <taxon>Platyhelminthes</taxon>
        <taxon>Cestoda</taxon>
        <taxon>Eucestoda</taxon>
        <taxon>Cyclophyllidea</taxon>
        <taxon>Taeniidae</taxon>
        <taxon>Echinococcus</taxon>
        <taxon>Echinococcus granulosus group</taxon>
    </lineage>
</organism>
<dbReference type="GeneID" id="36344384"/>
<dbReference type="CTD" id="36344384"/>
<protein>
    <submittedName>
        <fullName evidence="1">Uncharacterized protein</fullName>
    </submittedName>
</protein>